<dbReference type="InterPro" id="IPR009009">
    <property type="entry name" value="RlpA-like_DPBB"/>
</dbReference>
<dbReference type="AlphaFoldDB" id="A0A4R8PRR1"/>
<evidence type="ECO:0000313" key="4">
    <source>
        <dbReference type="Proteomes" id="UP000295083"/>
    </source>
</evidence>
<dbReference type="CDD" id="cd22269">
    <property type="entry name" value="DPBB_EG45-like"/>
    <property type="match status" value="1"/>
</dbReference>
<sequence>MKLLLLSALSSLAAADVGTATSYSPPYLPSQCGGNNPAIFPSSNLFVAAGDGIWDNGAACDRQYRVRCISAAQPRTCKGGEITVKVVDYKPGAGSTMVLSDTAFAALADTSKGASLINIEFEQV</sequence>
<comment type="caution">
    <text evidence="3">The sequence shown here is derived from an EMBL/GenBank/DDBJ whole genome shotgun (WGS) entry which is preliminary data.</text>
</comment>
<dbReference type="Gene3D" id="2.40.40.10">
    <property type="entry name" value="RlpA-like domain"/>
    <property type="match status" value="1"/>
</dbReference>
<keyword evidence="4" id="KW-1185">Reference proteome</keyword>
<dbReference type="InterPro" id="IPR036908">
    <property type="entry name" value="RlpA-like_sf"/>
</dbReference>
<dbReference type="SUPFAM" id="SSF50685">
    <property type="entry name" value="Barwin-like endoglucanases"/>
    <property type="match status" value="1"/>
</dbReference>
<dbReference type="EMBL" id="QAPG01000834">
    <property type="protein sequence ID" value="TDZ28381.1"/>
    <property type="molecule type" value="Genomic_DNA"/>
</dbReference>
<reference evidence="3 4" key="1">
    <citation type="submission" date="2018-11" db="EMBL/GenBank/DDBJ databases">
        <title>Genome sequence and assembly of Colletotrichum spinosum.</title>
        <authorList>
            <person name="Gan P."/>
            <person name="Shirasu K."/>
        </authorList>
    </citation>
    <scope>NUCLEOTIDE SEQUENCE [LARGE SCALE GENOMIC DNA]</scope>
    <source>
        <strain evidence="3 4">CBS 515.97</strain>
    </source>
</reference>
<dbReference type="PANTHER" id="PTHR47480:SF1">
    <property type="entry name" value="EG45-LIKE DOMAIN CONTAINING PROTEIN 1"/>
    <property type="match status" value="1"/>
</dbReference>
<evidence type="ECO:0000256" key="1">
    <source>
        <dbReference type="SAM" id="SignalP"/>
    </source>
</evidence>
<dbReference type="PROSITE" id="PS50842">
    <property type="entry name" value="EXPANSIN_EG45"/>
    <property type="match status" value="1"/>
</dbReference>
<keyword evidence="1" id="KW-0732">Signal</keyword>
<accession>A0A4R8PRR1</accession>
<dbReference type="InterPro" id="IPR007112">
    <property type="entry name" value="Expansin/allergen_DPBB_dom"/>
</dbReference>
<gene>
    <name evidence="3" type="primary">CjBAp12</name>
    <name evidence="3" type="ORF">C8035_v007432</name>
</gene>
<name>A0A4R8PRR1_9PEZI</name>
<feature type="signal peptide" evidence="1">
    <location>
        <begin position="1"/>
        <end position="15"/>
    </location>
</feature>
<dbReference type="Proteomes" id="UP000295083">
    <property type="component" value="Unassembled WGS sequence"/>
</dbReference>
<dbReference type="PANTHER" id="PTHR47480">
    <property type="entry name" value="EG45-LIKE DOMAIN CONTAINING PROTEIN"/>
    <property type="match status" value="1"/>
</dbReference>
<dbReference type="Pfam" id="PF03330">
    <property type="entry name" value="DPBB_1"/>
    <property type="match status" value="1"/>
</dbReference>
<protein>
    <submittedName>
        <fullName evidence="3">EG45-like domain containing protein</fullName>
    </submittedName>
</protein>
<feature type="domain" description="Expansin-like EG45" evidence="2">
    <location>
        <begin position="29"/>
        <end position="124"/>
    </location>
</feature>
<evidence type="ECO:0000259" key="2">
    <source>
        <dbReference type="PROSITE" id="PS50842"/>
    </source>
</evidence>
<feature type="chain" id="PRO_5020886322" evidence="1">
    <location>
        <begin position="16"/>
        <end position="124"/>
    </location>
</feature>
<proteinExistence type="predicted"/>
<evidence type="ECO:0000313" key="3">
    <source>
        <dbReference type="EMBL" id="TDZ28381.1"/>
    </source>
</evidence>
<organism evidence="3 4">
    <name type="scientific">Colletotrichum spinosum</name>
    <dbReference type="NCBI Taxonomy" id="1347390"/>
    <lineage>
        <taxon>Eukaryota</taxon>
        <taxon>Fungi</taxon>
        <taxon>Dikarya</taxon>
        <taxon>Ascomycota</taxon>
        <taxon>Pezizomycotina</taxon>
        <taxon>Sordariomycetes</taxon>
        <taxon>Hypocreomycetidae</taxon>
        <taxon>Glomerellales</taxon>
        <taxon>Glomerellaceae</taxon>
        <taxon>Colletotrichum</taxon>
        <taxon>Colletotrichum orbiculare species complex</taxon>
    </lineage>
</organism>